<protein>
    <recommendedName>
        <fullName evidence="1">Agenet domain-containing protein</fullName>
    </recommendedName>
</protein>
<accession>A0A7J6DMU2</accession>
<reference evidence="2 3" key="1">
    <citation type="journal article" date="2020" name="bioRxiv">
        <title>Sequence and annotation of 42 cannabis genomes reveals extensive copy number variation in cannabinoid synthesis and pathogen resistance genes.</title>
        <authorList>
            <person name="Mckernan K.J."/>
            <person name="Helbert Y."/>
            <person name="Kane L.T."/>
            <person name="Ebling H."/>
            <person name="Zhang L."/>
            <person name="Liu B."/>
            <person name="Eaton Z."/>
            <person name="Mclaughlin S."/>
            <person name="Kingan S."/>
            <person name="Baybayan P."/>
            <person name="Concepcion G."/>
            <person name="Jordan M."/>
            <person name="Riva A."/>
            <person name="Barbazuk W."/>
            <person name="Harkins T."/>
        </authorList>
    </citation>
    <scope>NUCLEOTIDE SEQUENCE [LARGE SCALE GENOMIC DNA]</scope>
    <source>
        <strain evidence="3">cv. Jamaican Lion 4</strain>
        <tissue evidence="2">Leaf</tissue>
    </source>
</reference>
<dbReference type="InterPro" id="IPR008395">
    <property type="entry name" value="Agenet-like_dom"/>
</dbReference>
<sequence length="378" mass="43885">MAPSFSIKLGDLIEVYKPCHASNGPYFPATVIRSPVNINIDNVILYVEYGTHTPNAQEIHPTPPSREVVSSVNVRPVPPLFSFEQVVFKVGDDVDFFFRNRWSRGVVESIFEEKARYIVTFHDSARKIVCPVYNLRVHREWNNGAWNPPLPPSQRSSEVRERCIKSKTPIHKFPLKVKEKSMKVKGTPIYKNSLERSKLQIVKEEIFKNGAVVEVSSDEKGYEGSWFKAKIIESLADDNFWVEYKDLVTEDEVPQPLREKAERRHIRPEPPLAPPEYQFKFSEKVDAWYNDGWWEGEISKVLPFSSYNVYFKHTREEITFSYSHLRPHRDWIKGKWSIPPASHTIHTQKQVYSSATLMQRSLNPTFFSLALMSVGQRL</sequence>
<gene>
    <name evidence="2" type="ORF">G4B88_021906</name>
</gene>
<dbReference type="SMART" id="SM00743">
    <property type="entry name" value="Agenet"/>
    <property type="match status" value="3"/>
</dbReference>
<keyword evidence="3" id="KW-1185">Reference proteome</keyword>
<dbReference type="Pfam" id="PF05641">
    <property type="entry name" value="Agenet"/>
    <property type="match status" value="2"/>
</dbReference>
<dbReference type="EMBL" id="JAATIQ010000809">
    <property type="protein sequence ID" value="KAF4347403.1"/>
    <property type="molecule type" value="Genomic_DNA"/>
</dbReference>
<name>A0A7J6DMU2_CANSA</name>
<organism evidence="2 3">
    <name type="scientific">Cannabis sativa</name>
    <name type="common">Hemp</name>
    <name type="synonym">Marijuana</name>
    <dbReference type="NCBI Taxonomy" id="3483"/>
    <lineage>
        <taxon>Eukaryota</taxon>
        <taxon>Viridiplantae</taxon>
        <taxon>Streptophyta</taxon>
        <taxon>Embryophyta</taxon>
        <taxon>Tracheophyta</taxon>
        <taxon>Spermatophyta</taxon>
        <taxon>Magnoliopsida</taxon>
        <taxon>eudicotyledons</taxon>
        <taxon>Gunneridae</taxon>
        <taxon>Pentapetalae</taxon>
        <taxon>rosids</taxon>
        <taxon>fabids</taxon>
        <taxon>Rosales</taxon>
        <taxon>Cannabaceae</taxon>
        <taxon>Cannabis</taxon>
    </lineage>
</organism>
<dbReference type="CDD" id="cd20406">
    <property type="entry name" value="Tudor_Agenet_AtDUF_rpt2_4"/>
    <property type="match status" value="1"/>
</dbReference>
<evidence type="ECO:0000259" key="1">
    <source>
        <dbReference type="SMART" id="SM00743"/>
    </source>
</evidence>
<dbReference type="InterPro" id="IPR014002">
    <property type="entry name" value="Agenet_dom_plant"/>
</dbReference>
<dbReference type="CDD" id="cd20405">
    <property type="entry name" value="Tudor_Agenet_AtDUF_rpt1_3"/>
    <property type="match status" value="1"/>
</dbReference>
<evidence type="ECO:0000313" key="2">
    <source>
        <dbReference type="EMBL" id="KAF4347403.1"/>
    </source>
</evidence>
<dbReference type="AlphaFoldDB" id="A0A7J6DMU2"/>
<proteinExistence type="predicted"/>
<feature type="domain" description="Agenet" evidence="1">
    <location>
        <begin position="277"/>
        <end position="333"/>
    </location>
</feature>
<evidence type="ECO:0000313" key="3">
    <source>
        <dbReference type="Proteomes" id="UP000583929"/>
    </source>
</evidence>
<dbReference type="PANTHER" id="PTHR31917">
    <property type="entry name" value="AGENET DOMAIN-CONTAINING PROTEIN-RELATED"/>
    <property type="match status" value="1"/>
</dbReference>
<feature type="domain" description="Agenet" evidence="1">
    <location>
        <begin position="86"/>
        <end position="143"/>
    </location>
</feature>
<dbReference type="Proteomes" id="UP000583929">
    <property type="component" value="Unassembled WGS sequence"/>
</dbReference>
<comment type="caution">
    <text evidence="2">The sequence shown here is derived from an EMBL/GenBank/DDBJ whole genome shotgun (WGS) entry which is preliminary data.</text>
</comment>
<feature type="domain" description="Agenet" evidence="1">
    <location>
        <begin position="205"/>
        <end position="274"/>
    </location>
</feature>
<dbReference type="PANTHER" id="PTHR31917:SF147">
    <property type="entry name" value="AGENET DOMAIN-CONTAINING PROTEIN"/>
    <property type="match status" value="1"/>
</dbReference>